<reference evidence="1 2" key="1">
    <citation type="submission" date="2019-04" db="EMBL/GenBank/DDBJ databases">
        <title>Aspergillus burnettii sp. nov., novel species from soil in southeast Queensland.</title>
        <authorList>
            <person name="Gilchrist C.L.M."/>
            <person name="Pitt J.I."/>
            <person name="Lange L."/>
            <person name="Lacey H.J."/>
            <person name="Vuong D."/>
            <person name="Midgley D.J."/>
            <person name="Greenfield P."/>
            <person name="Bradbury M."/>
            <person name="Lacey E."/>
            <person name="Busk P.K."/>
            <person name="Pilgaard B."/>
            <person name="Chooi Y.H."/>
            <person name="Piggott A.M."/>
        </authorList>
    </citation>
    <scope>NUCLEOTIDE SEQUENCE [LARGE SCALE GENOMIC DNA]</scope>
    <source>
        <strain evidence="1 2">FRR 5400</strain>
    </source>
</reference>
<comment type="caution">
    <text evidence="1">The sequence shown here is derived from an EMBL/GenBank/DDBJ whole genome shotgun (WGS) entry which is preliminary data.</text>
</comment>
<organism evidence="1 2">
    <name type="scientific">Petromyces alliaceus</name>
    <name type="common">Aspergillus alliaceus</name>
    <dbReference type="NCBI Taxonomy" id="209559"/>
    <lineage>
        <taxon>Eukaryota</taxon>
        <taxon>Fungi</taxon>
        <taxon>Dikarya</taxon>
        <taxon>Ascomycota</taxon>
        <taxon>Pezizomycotina</taxon>
        <taxon>Eurotiomycetes</taxon>
        <taxon>Eurotiomycetidae</taxon>
        <taxon>Eurotiales</taxon>
        <taxon>Aspergillaceae</taxon>
        <taxon>Aspergillus</taxon>
        <taxon>Aspergillus subgen. Circumdati</taxon>
    </lineage>
</organism>
<evidence type="ECO:0000313" key="2">
    <source>
        <dbReference type="Proteomes" id="UP000541154"/>
    </source>
</evidence>
<keyword evidence="2" id="KW-1185">Reference proteome</keyword>
<sequence>MLESQIEDVYPTTPMRQGIIFLATVRPGTILRSFTGVGVQPIWDTYALTLLCTPASNESVYVEAVYDATVVPKMQLRRVMTPFLHTLTRTTQSSN</sequence>
<dbReference type="Proteomes" id="UP000541154">
    <property type="component" value="Unassembled WGS sequence"/>
</dbReference>
<protein>
    <submittedName>
        <fullName evidence="1">Uncharacterized protein</fullName>
    </submittedName>
</protein>
<dbReference type="AlphaFoldDB" id="A0A8H6A7N1"/>
<evidence type="ECO:0000313" key="1">
    <source>
        <dbReference type="EMBL" id="KAF5861350.1"/>
    </source>
</evidence>
<accession>A0A8H6A7N1</accession>
<name>A0A8H6A7N1_PETAA</name>
<gene>
    <name evidence="1" type="ORF">ETB97_000387</name>
</gene>
<proteinExistence type="predicted"/>
<dbReference type="EMBL" id="SPNV01000102">
    <property type="protein sequence ID" value="KAF5861350.1"/>
    <property type="molecule type" value="Genomic_DNA"/>
</dbReference>